<evidence type="ECO:0000256" key="3">
    <source>
        <dbReference type="ARBA" id="ARBA00023163"/>
    </source>
</evidence>
<dbReference type="GO" id="GO:0003677">
    <property type="term" value="F:DNA binding"/>
    <property type="evidence" value="ECO:0007669"/>
    <property type="project" value="UniProtKB-UniRule"/>
</dbReference>
<protein>
    <submittedName>
        <fullName evidence="6">Transcriptional regulator, TetR family</fullName>
    </submittedName>
</protein>
<dbReference type="RefSeq" id="WP_092043658.1">
    <property type="nucleotide sequence ID" value="NZ_FOTK01000023.1"/>
</dbReference>
<keyword evidence="2 4" id="KW-0238">DNA-binding</keyword>
<dbReference type="InterPro" id="IPR009057">
    <property type="entry name" value="Homeodomain-like_sf"/>
</dbReference>
<dbReference type="SUPFAM" id="SSF46689">
    <property type="entry name" value="Homeodomain-like"/>
    <property type="match status" value="1"/>
</dbReference>
<dbReference type="InterPro" id="IPR011075">
    <property type="entry name" value="TetR_C"/>
</dbReference>
<dbReference type="InterPro" id="IPR023772">
    <property type="entry name" value="DNA-bd_HTH_TetR-type_CS"/>
</dbReference>
<dbReference type="EMBL" id="FOTK01000023">
    <property type="protein sequence ID" value="SFM22946.1"/>
    <property type="molecule type" value="Genomic_DNA"/>
</dbReference>
<dbReference type="Proteomes" id="UP000199048">
    <property type="component" value="Unassembled WGS sequence"/>
</dbReference>
<dbReference type="AlphaFoldDB" id="A0A1I4P5Q6"/>
<feature type="domain" description="HTH tetR-type" evidence="5">
    <location>
        <begin position="15"/>
        <end position="75"/>
    </location>
</feature>
<name>A0A1I4P5Q6_9HYPH</name>
<dbReference type="InterPro" id="IPR036271">
    <property type="entry name" value="Tet_transcr_reg_TetR-rel_C_sf"/>
</dbReference>
<evidence type="ECO:0000256" key="2">
    <source>
        <dbReference type="ARBA" id="ARBA00023125"/>
    </source>
</evidence>
<feature type="DNA-binding region" description="H-T-H motif" evidence="4">
    <location>
        <begin position="38"/>
        <end position="57"/>
    </location>
</feature>
<dbReference type="PANTHER" id="PTHR47506:SF1">
    <property type="entry name" value="HTH-TYPE TRANSCRIPTIONAL REGULATOR YJDC"/>
    <property type="match status" value="1"/>
</dbReference>
<dbReference type="Pfam" id="PF16925">
    <property type="entry name" value="TetR_C_13"/>
    <property type="match status" value="1"/>
</dbReference>
<evidence type="ECO:0000256" key="1">
    <source>
        <dbReference type="ARBA" id="ARBA00023015"/>
    </source>
</evidence>
<proteinExistence type="predicted"/>
<dbReference type="Gene3D" id="1.10.357.10">
    <property type="entry name" value="Tetracycline Repressor, domain 2"/>
    <property type="match status" value="1"/>
</dbReference>
<sequence length="216" mass="23353">MTAITPHRSKGRPRTFDRAQALHSALEVFWKRGYEPATMGELCSAMGINPPSLYAAFGNKASLFMEAVEHYETTYWAAPWRLLDEEPDLRVAVGRFMTEAAAVLTSLDAPCGCMVVLGTANVSPEAQDVHEALRALREVSRTNFRKRFERALDAGDLPLGTDVATLASTFNTLLQGLSVQARDGAARAELERIAESSLALLPHAGSGAPADGRGRP</sequence>
<dbReference type="PROSITE" id="PS01081">
    <property type="entry name" value="HTH_TETR_1"/>
    <property type="match status" value="1"/>
</dbReference>
<accession>A0A1I4P5Q6</accession>
<dbReference type="Gene3D" id="1.10.10.60">
    <property type="entry name" value="Homeodomain-like"/>
    <property type="match status" value="1"/>
</dbReference>
<gene>
    <name evidence="6" type="ORF">SAMN05192568_102357</name>
</gene>
<evidence type="ECO:0000313" key="7">
    <source>
        <dbReference type="Proteomes" id="UP000199048"/>
    </source>
</evidence>
<dbReference type="STRING" id="582667.SAMN05192568_102357"/>
<dbReference type="Pfam" id="PF00440">
    <property type="entry name" value="TetR_N"/>
    <property type="match status" value="1"/>
</dbReference>
<dbReference type="SUPFAM" id="SSF48498">
    <property type="entry name" value="Tetracyclin repressor-like, C-terminal domain"/>
    <property type="match status" value="1"/>
</dbReference>
<dbReference type="PANTHER" id="PTHR47506">
    <property type="entry name" value="TRANSCRIPTIONAL REGULATORY PROTEIN"/>
    <property type="match status" value="1"/>
</dbReference>
<organism evidence="6 7">
    <name type="scientific">Methylobacterium pseudosasicola</name>
    <dbReference type="NCBI Taxonomy" id="582667"/>
    <lineage>
        <taxon>Bacteria</taxon>
        <taxon>Pseudomonadati</taxon>
        <taxon>Pseudomonadota</taxon>
        <taxon>Alphaproteobacteria</taxon>
        <taxon>Hyphomicrobiales</taxon>
        <taxon>Methylobacteriaceae</taxon>
        <taxon>Methylobacterium</taxon>
    </lineage>
</organism>
<dbReference type="OrthoDB" id="9795242at2"/>
<evidence type="ECO:0000259" key="5">
    <source>
        <dbReference type="PROSITE" id="PS50977"/>
    </source>
</evidence>
<keyword evidence="1" id="KW-0805">Transcription regulation</keyword>
<reference evidence="7" key="1">
    <citation type="submission" date="2016-10" db="EMBL/GenBank/DDBJ databases">
        <authorList>
            <person name="Varghese N."/>
            <person name="Submissions S."/>
        </authorList>
    </citation>
    <scope>NUCLEOTIDE SEQUENCE [LARGE SCALE GENOMIC DNA]</scope>
    <source>
        <strain evidence="7">BL36</strain>
    </source>
</reference>
<keyword evidence="7" id="KW-1185">Reference proteome</keyword>
<dbReference type="PROSITE" id="PS50977">
    <property type="entry name" value="HTH_TETR_2"/>
    <property type="match status" value="1"/>
</dbReference>
<evidence type="ECO:0000313" key="6">
    <source>
        <dbReference type="EMBL" id="SFM22946.1"/>
    </source>
</evidence>
<dbReference type="InterPro" id="IPR001647">
    <property type="entry name" value="HTH_TetR"/>
</dbReference>
<keyword evidence="3" id="KW-0804">Transcription</keyword>
<evidence type="ECO:0000256" key="4">
    <source>
        <dbReference type="PROSITE-ProRule" id="PRU00335"/>
    </source>
</evidence>